<dbReference type="HOGENOM" id="CLU_727600_0_0_1"/>
<dbReference type="STRING" id="999810.G2XTF7"/>
<dbReference type="SMART" id="SM01114">
    <property type="entry name" value="CXC"/>
    <property type="match status" value="1"/>
</dbReference>
<dbReference type="InterPro" id="IPR033467">
    <property type="entry name" value="Tesmin/TSO1-like_CXC"/>
</dbReference>
<sequence>MTKRTPLKRGFFVNPHIGSRTFETVFSTLLSTELYDLNKLAHLSTSSSPVDFGKVIKETGKKMLPISDLSHSYPSSSALTRDALIVDMTSSRSKAAAPEPSKRRKVRLNTPSTKSITELLRNFKPSQLRKVIDKALNNGNVTKCIRDIHAQSSRKLPTENHSEPLVAGQVRIYDDLVESIEKSPMKLRQCAPVSASKDLSATVINGKLPTPRSSREPKELPMTPEPHPNAQPSPLLEAKQYIPPPIQFTTCNCRSGCISTRCKCFKSGRGCSPSPSSGCKCDSCANMLNDLTVFFGSSKFSDSSITASPDFLKWIRKESRNGRFDLIHPDTIEDLRSMLMGVEYGDMTSPPQFPAFSGKLRGIRRAWMRPDITDEEKEDVKRELFKEAFGVAGPKDTKNDYWCFCKNEWKQTLLWEYCLKCDECRDTREWHCSKCENRNIGKECECQKGANQIGLHQEATCAVIIPR</sequence>
<gene>
    <name evidence="3" type="ORF">BofuT4_P011190.1</name>
</gene>
<evidence type="ECO:0000259" key="2">
    <source>
        <dbReference type="SMART" id="SM01114"/>
    </source>
</evidence>
<dbReference type="InParanoid" id="G2XTF7"/>
<feature type="region of interest" description="Disordered" evidence="1">
    <location>
        <begin position="205"/>
        <end position="230"/>
    </location>
</feature>
<dbReference type="OrthoDB" id="3526938at2759"/>
<feature type="domain" description="Tesmin/TSO1-like CXC" evidence="2">
    <location>
        <begin position="246"/>
        <end position="290"/>
    </location>
</feature>
<proteinExistence type="predicted"/>
<dbReference type="AlphaFoldDB" id="G2XTF7"/>
<accession>G2XTF7</accession>
<dbReference type="Proteomes" id="UP000008177">
    <property type="component" value="Unplaced contigs"/>
</dbReference>
<dbReference type="EMBL" id="FQ790265">
    <property type="protein sequence ID" value="CCD43871.1"/>
    <property type="molecule type" value="Genomic_DNA"/>
</dbReference>
<evidence type="ECO:0000313" key="4">
    <source>
        <dbReference type="Proteomes" id="UP000008177"/>
    </source>
</evidence>
<protein>
    <recommendedName>
        <fullName evidence="2">Tesmin/TSO1-like CXC domain-containing protein</fullName>
    </recommendedName>
</protein>
<evidence type="ECO:0000313" key="3">
    <source>
        <dbReference type="EMBL" id="CCD43871.1"/>
    </source>
</evidence>
<reference evidence="4" key="1">
    <citation type="journal article" date="2011" name="PLoS Genet.">
        <title>Genomic analysis of the necrotrophic fungal pathogens Sclerotinia sclerotiorum and Botrytis cinerea.</title>
        <authorList>
            <person name="Amselem J."/>
            <person name="Cuomo C.A."/>
            <person name="van Kan J.A."/>
            <person name="Viaud M."/>
            <person name="Benito E.P."/>
            <person name="Couloux A."/>
            <person name="Coutinho P.M."/>
            <person name="de Vries R.P."/>
            <person name="Dyer P.S."/>
            <person name="Fillinger S."/>
            <person name="Fournier E."/>
            <person name="Gout L."/>
            <person name="Hahn M."/>
            <person name="Kohn L."/>
            <person name="Lapalu N."/>
            <person name="Plummer K.M."/>
            <person name="Pradier J.M."/>
            <person name="Quevillon E."/>
            <person name="Sharon A."/>
            <person name="Simon A."/>
            <person name="ten Have A."/>
            <person name="Tudzynski B."/>
            <person name="Tudzynski P."/>
            <person name="Wincker P."/>
            <person name="Andrew M."/>
            <person name="Anthouard V."/>
            <person name="Beever R.E."/>
            <person name="Beffa R."/>
            <person name="Benoit I."/>
            <person name="Bouzid O."/>
            <person name="Brault B."/>
            <person name="Chen Z."/>
            <person name="Choquer M."/>
            <person name="Collemare J."/>
            <person name="Cotton P."/>
            <person name="Danchin E.G."/>
            <person name="Da Silva C."/>
            <person name="Gautier A."/>
            <person name="Giraud C."/>
            <person name="Giraud T."/>
            <person name="Gonzalez C."/>
            <person name="Grossetete S."/>
            <person name="Guldener U."/>
            <person name="Henrissat B."/>
            <person name="Howlett B.J."/>
            <person name="Kodira C."/>
            <person name="Kretschmer M."/>
            <person name="Lappartient A."/>
            <person name="Leroch M."/>
            <person name="Levis C."/>
            <person name="Mauceli E."/>
            <person name="Neuveglise C."/>
            <person name="Oeser B."/>
            <person name="Pearson M."/>
            <person name="Poulain J."/>
            <person name="Poussereau N."/>
            <person name="Quesneville H."/>
            <person name="Rascle C."/>
            <person name="Schumacher J."/>
            <person name="Segurens B."/>
            <person name="Sexton A."/>
            <person name="Silva E."/>
            <person name="Sirven C."/>
            <person name="Soanes D.M."/>
            <person name="Talbot N.J."/>
            <person name="Templeton M."/>
            <person name="Yandava C."/>
            <person name="Yarden O."/>
            <person name="Zeng Q."/>
            <person name="Rollins J.A."/>
            <person name="Lebrun M.H."/>
            <person name="Dickman M."/>
        </authorList>
    </citation>
    <scope>NUCLEOTIDE SEQUENCE [LARGE SCALE GENOMIC DNA]</scope>
    <source>
        <strain evidence="4">T4</strain>
    </source>
</reference>
<organism evidence="3 4">
    <name type="scientific">Botryotinia fuckeliana (strain T4)</name>
    <name type="common">Noble rot fungus</name>
    <name type="synonym">Botrytis cinerea</name>
    <dbReference type="NCBI Taxonomy" id="999810"/>
    <lineage>
        <taxon>Eukaryota</taxon>
        <taxon>Fungi</taxon>
        <taxon>Dikarya</taxon>
        <taxon>Ascomycota</taxon>
        <taxon>Pezizomycotina</taxon>
        <taxon>Leotiomycetes</taxon>
        <taxon>Helotiales</taxon>
        <taxon>Sclerotiniaceae</taxon>
        <taxon>Botrytis</taxon>
    </lineage>
</organism>
<name>G2XTF7_BOTF4</name>
<evidence type="ECO:0000256" key="1">
    <source>
        <dbReference type="SAM" id="MobiDB-lite"/>
    </source>
</evidence>